<dbReference type="InterPro" id="IPR051397">
    <property type="entry name" value="Zn-ADH-like_protein"/>
</dbReference>
<name>A0A5M8PH94_9LECA</name>
<dbReference type="Gene3D" id="3.40.50.720">
    <property type="entry name" value="NAD(P)-binding Rossmann-like Domain"/>
    <property type="match status" value="1"/>
</dbReference>
<dbReference type="Pfam" id="PF08240">
    <property type="entry name" value="ADH_N"/>
    <property type="match status" value="1"/>
</dbReference>
<dbReference type="SUPFAM" id="SSF50129">
    <property type="entry name" value="GroES-like"/>
    <property type="match status" value="1"/>
</dbReference>
<dbReference type="Gene3D" id="3.90.180.10">
    <property type="entry name" value="Medium-chain alcohol dehydrogenases, catalytic domain"/>
    <property type="match status" value="1"/>
</dbReference>
<dbReference type="AlphaFoldDB" id="A0A5M8PH94"/>
<reference evidence="4 5" key="1">
    <citation type="submission" date="2019-09" db="EMBL/GenBank/DDBJ databases">
        <title>The hologenome of the rock-dwelling lichen Lasallia pustulata.</title>
        <authorList>
            <person name="Greshake Tzovaras B."/>
            <person name="Segers F."/>
            <person name="Bicker A."/>
            <person name="Dal Grande F."/>
            <person name="Otte J."/>
            <person name="Hankeln T."/>
            <person name="Schmitt I."/>
            <person name="Ebersberger I."/>
        </authorList>
    </citation>
    <scope>NUCLEOTIDE SEQUENCE [LARGE SCALE GENOMIC DNA]</scope>
    <source>
        <strain evidence="4">A1-1</strain>
    </source>
</reference>
<feature type="compositionally biased region" description="Polar residues" evidence="1">
    <location>
        <begin position="16"/>
        <end position="30"/>
    </location>
</feature>
<dbReference type="CDD" id="cd05188">
    <property type="entry name" value="MDR"/>
    <property type="match status" value="1"/>
</dbReference>
<evidence type="ECO:0008006" key="6">
    <source>
        <dbReference type="Google" id="ProtNLM"/>
    </source>
</evidence>
<evidence type="ECO:0000259" key="2">
    <source>
        <dbReference type="Pfam" id="PF00107"/>
    </source>
</evidence>
<dbReference type="OrthoDB" id="5407715at2759"/>
<protein>
    <recommendedName>
        <fullName evidence="6">Alcohol dehydrogenase</fullName>
    </recommendedName>
</protein>
<dbReference type="GO" id="GO:0016491">
    <property type="term" value="F:oxidoreductase activity"/>
    <property type="evidence" value="ECO:0007669"/>
    <property type="project" value="TreeGrafter"/>
</dbReference>
<organism evidence="4 5">
    <name type="scientific">Lasallia pustulata</name>
    <dbReference type="NCBI Taxonomy" id="136370"/>
    <lineage>
        <taxon>Eukaryota</taxon>
        <taxon>Fungi</taxon>
        <taxon>Dikarya</taxon>
        <taxon>Ascomycota</taxon>
        <taxon>Pezizomycotina</taxon>
        <taxon>Lecanoromycetes</taxon>
        <taxon>OSLEUM clade</taxon>
        <taxon>Umbilicariomycetidae</taxon>
        <taxon>Umbilicariales</taxon>
        <taxon>Umbilicariaceae</taxon>
        <taxon>Lasallia</taxon>
    </lineage>
</organism>
<comment type="caution">
    <text evidence="4">The sequence shown here is derived from an EMBL/GenBank/DDBJ whole genome shotgun (WGS) entry which is preliminary data.</text>
</comment>
<dbReference type="EMBL" id="VXIT01000014">
    <property type="protein sequence ID" value="KAA6408144.1"/>
    <property type="molecule type" value="Genomic_DNA"/>
</dbReference>
<proteinExistence type="predicted"/>
<dbReference type="GO" id="GO:0005739">
    <property type="term" value="C:mitochondrion"/>
    <property type="evidence" value="ECO:0007669"/>
    <property type="project" value="TreeGrafter"/>
</dbReference>
<evidence type="ECO:0000313" key="5">
    <source>
        <dbReference type="Proteomes" id="UP000324767"/>
    </source>
</evidence>
<dbReference type="Proteomes" id="UP000324767">
    <property type="component" value="Unassembled WGS sequence"/>
</dbReference>
<dbReference type="PANTHER" id="PTHR43677">
    <property type="entry name" value="SHORT-CHAIN DEHYDROGENASE/REDUCTASE"/>
    <property type="match status" value="1"/>
</dbReference>
<dbReference type="InterPro" id="IPR011032">
    <property type="entry name" value="GroES-like_sf"/>
</dbReference>
<evidence type="ECO:0000259" key="3">
    <source>
        <dbReference type="Pfam" id="PF08240"/>
    </source>
</evidence>
<feature type="domain" description="Alcohol dehydrogenase-like N-terminal" evidence="3">
    <location>
        <begin position="38"/>
        <end position="149"/>
    </location>
</feature>
<feature type="region of interest" description="Disordered" evidence="1">
    <location>
        <begin position="1"/>
        <end position="30"/>
    </location>
</feature>
<gene>
    <name evidence="4" type="ORF">FRX48_07886</name>
</gene>
<dbReference type="InterPro" id="IPR036291">
    <property type="entry name" value="NAD(P)-bd_dom_sf"/>
</dbReference>
<dbReference type="SUPFAM" id="SSF51735">
    <property type="entry name" value="NAD(P)-binding Rossmann-fold domains"/>
    <property type="match status" value="1"/>
</dbReference>
<accession>A0A5M8PH94</accession>
<feature type="domain" description="Alcohol dehydrogenase-like C-terminal" evidence="2">
    <location>
        <begin position="203"/>
        <end position="332"/>
    </location>
</feature>
<dbReference type="Pfam" id="PF00107">
    <property type="entry name" value="ADH_zinc_N"/>
    <property type="match status" value="1"/>
</dbReference>
<dbReference type="InterPro" id="IPR013149">
    <property type="entry name" value="ADH-like_C"/>
</dbReference>
<evidence type="ECO:0000256" key="1">
    <source>
        <dbReference type="SAM" id="MobiDB-lite"/>
    </source>
</evidence>
<dbReference type="InterPro" id="IPR013154">
    <property type="entry name" value="ADH-like_N"/>
</dbReference>
<dbReference type="PANTHER" id="PTHR43677:SF4">
    <property type="entry name" value="QUINONE OXIDOREDUCTASE-LIKE PROTEIN 2"/>
    <property type="match status" value="1"/>
</dbReference>
<evidence type="ECO:0000313" key="4">
    <source>
        <dbReference type="EMBL" id="KAA6408144.1"/>
    </source>
</evidence>
<sequence>MAHQPNLPKTHRALVLSSTTEPPTVQTIPTPQATAGSAIVRILVANVIANSRDIYNGKKKYAFPTPIVIGSSAIGRIAAVGPDATLLTPGQLVLVDVITRGRDDPSAVFLSGLHEGFTNGSRKLMYGEWRDSTYAEYAKAPLENCFPLDEKRLLGPVDDGGLGYSVENLAYMSALLVPYGGLRDIDLGAGETVIVAPATGSFGGAAVLVALAMGARVIAMGRNVEALDKVAARSERIEAVPITGDVQADAEALRKFGPADAFLDISPPEAVKSTHIKSGIIALGQSGRVSLMGGFNEDIFIPYSVVMHRNLQLRGKWMYERQDIAALIKMIETGVLRLGESAGVRPFGKFALEEGEDAFTVAAENAGMGMQTLIAP</sequence>